<protein>
    <submittedName>
        <fullName evidence="1">Uncharacterized protein</fullName>
    </submittedName>
</protein>
<comment type="caution">
    <text evidence="1">The sequence shown here is derived from an EMBL/GenBank/DDBJ whole genome shotgun (WGS) entry which is preliminary data.</text>
</comment>
<sequence>MFNSFKSKNLAFSKININENLLENTNIDKYQNSNQQILVDQIINLTYGLSEILVILLIEIAQQLTNDQYSNKNIQLINKNNYWLNTGEIFSKYLQKKTKLKSLYGKVSKYNQLYRQIQLKAKNPSKLNVQNPTKSVIEWLIDKKPDKWFSAYIFVGWHKELYELQGAKQSVQRQITSGMVENPILKLQIESLVEFDEKIYEPIMDFLVKSEE</sequence>
<evidence type="ECO:0000313" key="2">
    <source>
        <dbReference type="Proteomes" id="UP000234323"/>
    </source>
</evidence>
<keyword evidence="2" id="KW-1185">Reference proteome</keyword>
<dbReference type="Proteomes" id="UP000234323">
    <property type="component" value="Unassembled WGS sequence"/>
</dbReference>
<accession>A0A2I1H8A9</accession>
<reference evidence="1 2" key="1">
    <citation type="submission" date="2015-10" db="EMBL/GenBank/DDBJ databases">
        <title>Genome analyses suggest a sexual origin of heterokaryosis in a supposedly ancient asexual fungus.</title>
        <authorList>
            <person name="Ropars J."/>
            <person name="Sedzielewska K."/>
            <person name="Noel J."/>
            <person name="Charron P."/>
            <person name="Farinelli L."/>
            <person name="Marton T."/>
            <person name="Kruger M."/>
            <person name="Pelin A."/>
            <person name="Brachmann A."/>
            <person name="Corradi N."/>
        </authorList>
    </citation>
    <scope>NUCLEOTIDE SEQUENCE [LARGE SCALE GENOMIC DNA]</scope>
    <source>
        <strain evidence="1 2">A4</strain>
    </source>
</reference>
<organism evidence="1 2">
    <name type="scientific">Rhizophagus irregularis</name>
    <dbReference type="NCBI Taxonomy" id="588596"/>
    <lineage>
        <taxon>Eukaryota</taxon>
        <taxon>Fungi</taxon>
        <taxon>Fungi incertae sedis</taxon>
        <taxon>Mucoromycota</taxon>
        <taxon>Glomeromycotina</taxon>
        <taxon>Glomeromycetes</taxon>
        <taxon>Glomerales</taxon>
        <taxon>Glomeraceae</taxon>
        <taxon>Rhizophagus</taxon>
    </lineage>
</organism>
<evidence type="ECO:0000313" key="1">
    <source>
        <dbReference type="EMBL" id="PKY55119.1"/>
    </source>
</evidence>
<dbReference type="AlphaFoldDB" id="A0A2I1H8A9"/>
<gene>
    <name evidence="1" type="ORF">RhiirA4_474373</name>
</gene>
<proteinExistence type="predicted"/>
<dbReference type="EMBL" id="LLXI01001779">
    <property type="protein sequence ID" value="PKY55119.1"/>
    <property type="molecule type" value="Genomic_DNA"/>
</dbReference>
<name>A0A2I1H8A9_9GLOM</name>